<dbReference type="InterPro" id="IPR036388">
    <property type="entry name" value="WH-like_DNA-bd_sf"/>
</dbReference>
<organism evidence="2 3">
    <name type="scientific">Natronobacterium texcoconense</name>
    <dbReference type="NCBI Taxonomy" id="1095778"/>
    <lineage>
        <taxon>Archaea</taxon>
        <taxon>Methanobacteriati</taxon>
        <taxon>Methanobacteriota</taxon>
        <taxon>Stenosarchaea group</taxon>
        <taxon>Halobacteria</taxon>
        <taxon>Halobacteriales</taxon>
        <taxon>Natrialbaceae</taxon>
        <taxon>Natronobacterium</taxon>
    </lineage>
</organism>
<keyword evidence="3" id="KW-1185">Reference proteome</keyword>
<dbReference type="AlphaFoldDB" id="A0A1H1G6Y8"/>
<dbReference type="STRING" id="1095778.SAMN04489842_2292"/>
<accession>A0A1H1G6Y8</accession>
<proteinExistence type="predicted"/>
<dbReference type="RefSeq" id="WP_090381711.1">
    <property type="nucleotide sequence ID" value="NZ_FNLC01000002.1"/>
</dbReference>
<evidence type="ECO:0000259" key="1">
    <source>
        <dbReference type="Pfam" id="PF24035"/>
    </source>
</evidence>
<dbReference type="Proteomes" id="UP000198848">
    <property type="component" value="Unassembled WGS sequence"/>
</dbReference>
<evidence type="ECO:0000313" key="3">
    <source>
        <dbReference type="Proteomes" id="UP000198848"/>
    </source>
</evidence>
<sequence length="111" mass="12111">MSHPGTIDTVLEALADYRRRKVCEYLVREGTCIETADVVTHLSAELSTSSTASPTSNQRLEVGLHHVHLPLLDDADVLEYDDRANSVEPDRNLAVAETILEAVPENAAETA</sequence>
<dbReference type="Pfam" id="PF24035">
    <property type="entry name" value="DUF7344"/>
    <property type="match status" value="1"/>
</dbReference>
<dbReference type="OrthoDB" id="241828at2157"/>
<gene>
    <name evidence="2" type="ORF">SAMN04489842_2292</name>
</gene>
<dbReference type="Gene3D" id="1.10.10.10">
    <property type="entry name" value="Winged helix-like DNA-binding domain superfamily/Winged helix DNA-binding domain"/>
    <property type="match status" value="1"/>
</dbReference>
<evidence type="ECO:0000313" key="2">
    <source>
        <dbReference type="EMBL" id="SDR08961.1"/>
    </source>
</evidence>
<name>A0A1H1G6Y8_NATTX</name>
<dbReference type="InterPro" id="IPR055768">
    <property type="entry name" value="DUF7344"/>
</dbReference>
<feature type="domain" description="DUF7344" evidence="1">
    <location>
        <begin position="12"/>
        <end position="88"/>
    </location>
</feature>
<reference evidence="3" key="1">
    <citation type="submission" date="2016-10" db="EMBL/GenBank/DDBJ databases">
        <authorList>
            <person name="Varghese N."/>
            <person name="Submissions S."/>
        </authorList>
    </citation>
    <scope>NUCLEOTIDE SEQUENCE [LARGE SCALE GENOMIC DNA]</scope>
    <source>
        <strain evidence="3">DSM 24767</strain>
    </source>
</reference>
<dbReference type="EMBL" id="FNLC01000002">
    <property type="protein sequence ID" value="SDR08961.1"/>
    <property type="molecule type" value="Genomic_DNA"/>
</dbReference>
<protein>
    <recommendedName>
        <fullName evidence="1">DUF7344 domain-containing protein</fullName>
    </recommendedName>
</protein>